<sequence>MKGDGLEGAAALARAVRLNALSSDAGQNAHRRFAGEGPDLVRIPWTEVLVTRADGLAWEHGLRGCGAVQLASALVWQDAIGPDVVIATFDQVLMNRSGDRLQVWPAGARTRS</sequence>
<reference evidence="1 2" key="1">
    <citation type="journal article" date="2016" name="Genome Announc.">
        <title>First Complete Genome Sequence of a Subdivision 6 Acidobacterium Strain.</title>
        <authorList>
            <person name="Huang S."/>
            <person name="Vieira S."/>
            <person name="Bunk B."/>
            <person name="Riedel T."/>
            <person name="Sproer C."/>
            <person name="Overmann J."/>
        </authorList>
    </citation>
    <scope>NUCLEOTIDE SEQUENCE [LARGE SCALE GENOMIC DNA]</scope>
    <source>
        <strain evidence="2">DSM 100886 HEG_-6_39</strain>
    </source>
</reference>
<keyword evidence="2" id="KW-1185">Reference proteome</keyword>
<dbReference type="OrthoDB" id="164158at2"/>
<organism evidence="1 2">
    <name type="scientific">Luteitalea pratensis</name>
    <dbReference type="NCBI Taxonomy" id="1855912"/>
    <lineage>
        <taxon>Bacteria</taxon>
        <taxon>Pseudomonadati</taxon>
        <taxon>Acidobacteriota</taxon>
        <taxon>Vicinamibacteria</taxon>
        <taxon>Vicinamibacterales</taxon>
        <taxon>Vicinamibacteraceae</taxon>
        <taxon>Luteitalea</taxon>
    </lineage>
</organism>
<evidence type="ECO:0000313" key="2">
    <source>
        <dbReference type="Proteomes" id="UP000076079"/>
    </source>
</evidence>
<dbReference type="Proteomes" id="UP000076079">
    <property type="component" value="Chromosome"/>
</dbReference>
<dbReference type="AlphaFoldDB" id="A0A143PHS0"/>
<reference evidence="2" key="2">
    <citation type="submission" date="2016-04" db="EMBL/GenBank/DDBJ databases">
        <title>First Complete Genome Sequence of a Subdivision 6 Acidobacterium.</title>
        <authorList>
            <person name="Huang S."/>
            <person name="Vieira S."/>
            <person name="Bunk B."/>
            <person name="Riedel T."/>
            <person name="Sproeer C."/>
            <person name="Overmann J."/>
        </authorList>
    </citation>
    <scope>NUCLEOTIDE SEQUENCE [LARGE SCALE GENOMIC DNA]</scope>
    <source>
        <strain evidence="2">DSM 100886 HEG_-6_39</strain>
    </source>
</reference>
<dbReference type="EMBL" id="CP015136">
    <property type="protein sequence ID" value="AMY07628.1"/>
    <property type="molecule type" value="Genomic_DNA"/>
</dbReference>
<accession>A0A143PHS0</accession>
<gene>
    <name evidence="1" type="ORF">LuPra_00802</name>
</gene>
<name>A0A143PHS0_LUTPR</name>
<dbReference type="RefSeq" id="WP_110169555.1">
    <property type="nucleotide sequence ID" value="NZ_CP015136.1"/>
</dbReference>
<dbReference type="STRING" id="1855912.LuPra_00802"/>
<proteinExistence type="predicted"/>
<dbReference type="KEGG" id="abac:LuPra_00802"/>
<protein>
    <submittedName>
        <fullName evidence="1">Uncharacterized protein</fullName>
    </submittedName>
</protein>
<evidence type="ECO:0000313" key="1">
    <source>
        <dbReference type="EMBL" id="AMY07628.1"/>
    </source>
</evidence>
<dbReference type="Gene3D" id="3.40.50.1010">
    <property type="entry name" value="5'-nuclease"/>
    <property type="match status" value="1"/>
</dbReference>